<reference evidence="8 9" key="1">
    <citation type="submission" date="2014-11" db="EMBL/GenBank/DDBJ databases">
        <authorList>
            <person name="Urmite Genomes Urmite Genomes"/>
        </authorList>
    </citation>
    <scope>NUCLEOTIDE SEQUENCE [LARGE SCALE GENOMIC DNA]</scope>
    <source>
        <strain evidence="8 9">Oc5</strain>
    </source>
</reference>
<dbReference type="Gene3D" id="1.20.58.80">
    <property type="entry name" value="Phosphotransferase system, lactose/cellobiose-type IIA subunit"/>
    <property type="match status" value="1"/>
</dbReference>
<dbReference type="PANTHER" id="PTHR34382:SF7">
    <property type="entry name" value="PTS SYSTEM N,N'-DIACETYLCHITOBIOSE-SPECIFIC EIIA COMPONENT"/>
    <property type="match status" value="1"/>
</dbReference>
<dbReference type="PANTHER" id="PTHR34382">
    <property type="entry name" value="PTS SYSTEM N,N'-DIACETYLCHITOBIOSE-SPECIFIC EIIA COMPONENT"/>
    <property type="match status" value="1"/>
</dbReference>
<proteinExistence type="predicted"/>
<evidence type="ECO:0000313" key="9">
    <source>
        <dbReference type="Proteomes" id="UP000040453"/>
    </source>
</evidence>
<keyword evidence="6" id="KW-0460">Magnesium</keyword>
<dbReference type="GO" id="GO:0016740">
    <property type="term" value="F:transferase activity"/>
    <property type="evidence" value="ECO:0007669"/>
    <property type="project" value="UniProtKB-KW"/>
</dbReference>
<dbReference type="PIRSF" id="PIRSF000699">
    <property type="entry name" value="PTS_IILac_III"/>
    <property type="match status" value="1"/>
</dbReference>
<comment type="cofactor">
    <cofactor evidence="6">
        <name>Mg(2+)</name>
        <dbReference type="ChEBI" id="CHEBI:18420"/>
    </cofactor>
    <text evidence="6">Binds 1 Mg(2+) ion per trimer.</text>
</comment>
<dbReference type="InterPro" id="IPR003188">
    <property type="entry name" value="PTS_IIA_lac/cel"/>
</dbReference>
<evidence type="ECO:0000256" key="2">
    <source>
        <dbReference type="ARBA" id="ARBA00022597"/>
    </source>
</evidence>
<dbReference type="Pfam" id="PF02255">
    <property type="entry name" value="PTS_IIA"/>
    <property type="match status" value="1"/>
</dbReference>
<keyword evidence="4" id="KW-0598">Phosphotransferase system</keyword>
<dbReference type="EMBL" id="CDGG01000001">
    <property type="protein sequence ID" value="CEI81930.1"/>
    <property type="molecule type" value="Genomic_DNA"/>
</dbReference>
<dbReference type="InterPro" id="IPR036542">
    <property type="entry name" value="PTS_IIA_lac/cel_sf"/>
</dbReference>
<evidence type="ECO:0000256" key="3">
    <source>
        <dbReference type="ARBA" id="ARBA00022679"/>
    </source>
</evidence>
<gene>
    <name evidence="8" type="primary">licA_3</name>
    <name evidence="8" type="ORF">BN997_01785</name>
</gene>
<keyword evidence="1" id="KW-0813">Transport</keyword>
<evidence type="ECO:0000256" key="1">
    <source>
        <dbReference type="ARBA" id="ARBA00022448"/>
    </source>
</evidence>
<name>A0A0A1M9B8_9BACI</name>
<accession>A0A0A1M9B8</accession>
<evidence type="ECO:0000256" key="7">
    <source>
        <dbReference type="PROSITE-ProRule" id="PRU00418"/>
    </source>
</evidence>
<keyword evidence="9" id="KW-1185">Reference proteome</keyword>
<evidence type="ECO:0000313" key="8">
    <source>
        <dbReference type="EMBL" id="CEI81930.1"/>
    </source>
</evidence>
<feature type="binding site" evidence="6">
    <location>
        <position position="78"/>
    </location>
    <ligand>
        <name>Mg(2+)</name>
        <dbReference type="ChEBI" id="CHEBI:18420"/>
        <note>ligand shared between all trimeric partners</note>
    </ligand>
</feature>
<dbReference type="STRING" id="545501.BN997_01785"/>
<dbReference type="RefSeq" id="WP_042531393.1">
    <property type="nucleotide sequence ID" value="NZ_CDGG01000001.1"/>
</dbReference>
<keyword evidence="2" id="KW-0762">Sugar transport</keyword>
<feature type="active site" description="Tele-phosphohistidine intermediate" evidence="5">
    <location>
        <position position="75"/>
    </location>
</feature>
<dbReference type="OrthoDB" id="350602at2"/>
<dbReference type="CDD" id="cd00215">
    <property type="entry name" value="PTS_IIA_lac"/>
    <property type="match status" value="1"/>
</dbReference>
<sequence length="122" mass="14275">MNIDNLSMQIILHAGNAKNALHEALHQARIGDFSHKEGKLEKAVEELLLAHKIQTSFIQEDAKENLESWSILLVHAQDHLMTVMSEKELIEEMIHLYENQYRLEQRVEEWIDVGRKYNLDSK</sequence>
<organism evidence="8 9">
    <name type="scientific">Oceanobacillus oncorhynchi</name>
    <dbReference type="NCBI Taxonomy" id="545501"/>
    <lineage>
        <taxon>Bacteria</taxon>
        <taxon>Bacillati</taxon>
        <taxon>Bacillota</taxon>
        <taxon>Bacilli</taxon>
        <taxon>Bacillales</taxon>
        <taxon>Bacillaceae</taxon>
        <taxon>Oceanobacillus</taxon>
    </lineage>
</organism>
<dbReference type="PROSITE" id="PS51095">
    <property type="entry name" value="PTS_EIIA_TYPE_3"/>
    <property type="match status" value="1"/>
</dbReference>
<dbReference type="SUPFAM" id="SSF46973">
    <property type="entry name" value="Enzyme IIa from lactose specific PTS, IIa-lac"/>
    <property type="match status" value="1"/>
</dbReference>
<evidence type="ECO:0000256" key="4">
    <source>
        <dbReference type="ARBA" id="ARBA00022683"/>
    </source>
</evidence>
<evidence type="ECO:0000256" key="5">
    <source>
        <dbReference type="PIRSR" id="PIRSR000699-1"/>
    </source>
</evidence>
<dbReference type="AlphaFoldDB" id="A0A0A1M9B8"/>
<protein>
    <submittedName>
        <fullName evidence="8">Lichenan-specific phosphotransferase enzyme IIA component</fullName>
    </submittedName>
</protein>
<dbReference type="GO" id="GO:0009401">
    <property type="term" value="P:phosphoenolpyruvate-dependent sugar phosphotransferase system"/>
    <property type="evidence" value="ECO:0007669"/>
    <property type="project" value="UniProtKB-KW"/>
</dbReference>
<dbReference type="Proteomes" id="UP000040453">
    <property type="component" value="Unassembled WGS sequence"/>
</dbReference>
<evidence type="ECO:0000256" key="6">
    <source>
        <dbReference type="PIRSR" id="PIRSR000699-2"/>
    </source>
</evidence>
<keyword evidence="3 8" id="KW-0808">Transferase</keyword>
<feature type="modified residue" description="Phosphohistidine; by HPr" evidence="7">
    <location>
        <position position="75"/>
    </location>
</feature>
<dbReference type="GO" id="GO:0046872">
    <property type="term" value="F:metal ion binding"/>
    <property type="evidence" value="ECO:0007669"/>
    <property type="project" value="UniProtKB-KW"/>
</dbReference>
<keyword evidence="6" id="KW-0479">Metal-binding</keyword>